<comment type="caution">
    <text evidence="6">The sequence shown here is derived from an EMBL/GenBank/DDBJ whole genome shotgun (WGS) entry which is preliminary data.</text>
</comment>
<evidence type="ECO:0000313" key="6">
    <source>
        <dbReference type="EMBL" id="GAU97612.1"/>
    </source>
</evidence>
<name>A0A1D1VC05_RAMVA</name>
<keyword evidence="4" id="KW-0732">Signal</keyword>
<dbReference type="AlphaFoldDB" id="A0A1D1VC05"/>
<dbReference type="GO" id="GO:0000302">
    <property type="term" value="P:response to reactive oxygen species"/>
    <property type="evidence" value="ECO:0007669"/>
    <property type="project" value="TreeGrafter"/>
</dbReference>
<dbReference type="PANTHER" id="PTHR10612">
    <property type="entry name" value="APOLIPOPROTEIN D"/>
    <property type="match status" value="1"/>
</dbReference>
<dbReference type="OrthoDB" id="565904at2759"/>
<dbReference type="PANTHER" id="PTHR10612:SF34">
    <property type="entry name" value="APOLIPOPROTEIN D"/>
    <property type="match status" value="1"/>
</dbReference>
<feature type="signal peptide" evidence="4">
    <location>
        <begin position="1"/>
        <end position="26"/>
    </location>
</feature>
<feature type="domain" description="Lipocalin/cytosolic fatty-acid binding" evidence="5">
    <location>
        <begin position="43"/>
        <end position="143"/>
    </location>
</feature>
<evidence type="ECO:0000259" key="5">
    <source>
        <dbReference type="Pfam" id="PF08212"/>
    </source>
</evidence>
<dbReference type="Gene3D" id="2.40.128.20">
    <property type="match status" value="1"/>
</dbReference>
<dbReference type="InterPro" id="IPR012674">
    <property type="entry name" value="Calycin"/>
</dbReference>
<evidence type="ECO:0000256" key="3">
    <source>
        <dbReference type="ARBA" id="ARBA00045493"/>
    </source>
</evidence>
<accession>A0A1D1VC05</accession>
<keyword evidence="7" id="KW-1185">Reference proteome</keyword>
<dbReference type="PROSITE" id="PS00213">
    <property type="entry name" value="LIPOCALIN"/>
    <property type="match status" value="1"/>
</dbReference>
<reference evidence="6 7" key="1">
    <citation type="journal article" date="2016" name="Nat. Commun.">
        <title>Extremotolerant tardigrade genome and improved radiotolerance of human cultured cells by tardigrade-unique protein.</title>
        <authorList>
            <person name="Hashimoto T."/>
            <person name="Horikawa D.D."/>
            <person name="Saito Y."/>
            <person name="Kuwahara H."/>
            <person name="Kozuka-Hata H."/>
            <person name="Shin-I T."/>
            <person name="Minakuchi Y."/>
            <person name="Ohishi K."/>
            <person name="Motoyama A."/>
            <person name="Aizu T."/>
            <person name="Enomoto A."/>
            <person name="Kondo K."/>
            <person name="Tanaka S."/>
            <person name="Hara Y."/>
            <person name="Koshikawa S."/>
            <person name="Sagara H."/>
            <person name="Miura T."/>
            <person name="Yokobori S."/>
            <person name="Miyagawa K."/>
            <person name="Suzuki Y."/>
            <person name="Kubo T."/>
            <person name="Oyama M."/>
            <person name="Kohara Y."/>
            <person name="Fujiyama A."/>
            <person name="Arakawa K."/>
            <person name="Katayama T."/>
            <person name="Toyoda A."/>
            <person name="Kunieda T."/>
        </authorList>
    </citation>
    <scope>NUCLEOTIDE SEQUENCE [LARGE SCALE GENOMIC DNA]</scope>
    <source>
        <strain evidence="6 7">YOKOZUNA-1</strain>
    </source>
</reference>
<dbReference type="GO" id="GO:0005737">
    <property type="term" value="C:cytoplasm"/>
    <property type="evidence" value="ECO:0007669"/>
    <property type="project" value="TreeGrafter"/>
</dbReference>
<proteinExistence type="inferred from homology"/>
<evidence type="ECO:0000256" key="2">
    <source>
        <dbReference type="ARBA" id="ARBA00023016"/>
    </source>
</evidence>
<dbReference type="STRING" id="947166.A0A1D1VC05"/>
<evidence type="ECO:0000313" key="7">
    <source>
        <dbReference type="Proteomes" id="UP000186922"/>
    </source>
</evidence>
<dbReference type="Proteomes" id="UP000186922">
    <property type="component" value="Unassembled WGS sequence"/>
</dbReference>
<dbReference type="SUPFAM" id="SSF50814">
    <property type="entry name" value="Lipocalins"/>
    <property type="match status" value="1"/>
</dbReference>
<feature type="chain" id="PRO_5008898244" evidence="4">
    <location>
        <begin position="27"/>
        <end position="176"/>
    </location>
</feature>
<dbReference type="GO" id="GO:0006629">
    <property type="term" value="P:lipid metabolic process"/>
    <property type="evidence" value="ECO:0007669"/>
    <property type="project" value="TreeGrafter"/>
</dbReference>
<evidence type="ECO:0000256" key="4">
    <source>
        <dbReference type="SAM" id="SignalP"/>
    </source>
</evidence>
<organism evidence="6 7">
    <name type="scientific">Ramazzottius varieornatus</name>
    <name type="common">Water bear</name>
    <name type="synonym">Tardigrade</name>
    <dbReference type="NCBI Taxonomy" id="947166"/>
    <lineage>
        <taxon>Eukaryota</taxon>
        <taxon>Metazoa</taxon>
        <taxon>Ecdysozoa</taxon>
        <taxon>Tardigrada</taxon>
        <taxon>Eutardigrada</taxon>
        <taxon>Parachela</taxon>
        <taxon>Hypsibioidea</taxon>
        <taxon>Ramazzottiidae</taxon>
        <taxon>Ramazzottius</taxon>
    </lineage>
</organism>
<dbReference type="InterPro" id="IPR022272">
    <property type="entry name" value="Lipocalin_CS"/>
</dbReference>
<comment type="similarity">
    <text evidence="1">Belongs to the Secretory-abundant heat soluble protein (SAHS) family.</text>
</comment>
<gene>
    <name evidence="6" type="primary">RvY_08881</name>
    <name evidence="6" type="synonym">RvY_08881.1</name>
    <name evidence="6" type="ORF">RvY_08881-1</name>
</gene>
<protein>
    <submittedName>
        <fullName evidence="6">ApoD4</fullName>
    </submittedName>
</protein>
<evidence type="ECO:0000256" key="1">
    <source>
        <dbReference type="ARBA" id="ARBA00006119"/>
    </source>
</evidence>
<dbReference type="Pfam" id="PF08212">
    <property type="entry name" value="Lipocalin_2"/>
    <property type="match status" value="1"/>
</dbReference>
<comment type="function">
    <text evidence="3">Secreted heat soluble protein acting as a molecular shield in water-deficient condition. Tardigrade-specific intrinsically disordered proteins (TDPs) are essential for desiccation tolerance by forming non-crystalline amorphous solids upon desiccation, and this vitrified state mirrors their protective capabilities.</text>
</comment>
<dbReference type="EMBL" id="BDGG01000004">
    <property type="protein sequence ID" value="GAU97612.1"/>
    <property type="molecule type" value="Genomic_DNA"/>
</dbReference>
<dbReference type="InterPro" id="IPR000566">
    <property type="entry name" value="Lipocln_cytosolic_FA-bd_dom"/>
</dbReference>
<sequence length="176" mass="20039">MYMPHYLDRSIFMVLTILMLRPGANGQIPQWGSCPTVETFQDLDIDRYMGRWFLVEAYVHFFELGLSCITADYFLSNFASSQATNPLVTVKNSGFSVMHKEEVASDGTAYLAEAGILSKWKLHFPNVTGPGTTATDANYWVSIGDRFMFGNERNSQHNQTAYVWHRYWTPTTIAMP</sequence>
<keyword evidence="2" id="KW-0346">Stress response</keyword>